<dbReference type="Proteomes" id="UP001567538">
    <property type="component" value="Unassembled WGS sequence"/>
</dbReference>
<dbReference type="PANTHER" id="PTHR31973">
    <property type="entry name" value="POLYPROTEIN, PUTATIVE-RELATED"/>
    <property type="match status" value="1"/>
</dbReference>
<dbReference type="InterPro" id="IPR007527">
    <property type="entry name" value="Znf_SWIM"/>
</dbReference>
<dbReference type="PANTHER" id="PTHR31973:SF195">
    <property type="entry name" value="MUDR FAMILY TRANSPOSASE"/>
    <property type="match status" value="1"/>
</dbReference>
<evidence type="ECO:0000256" key="3">
    <source>
        <dbReference type="ARBA" id="ARBA00022833"/>
    </source>
</evidence>
<keyword evidence="1" id="KW-0479">Metal-binding</keyword>
<evidence type="ECO:0000256" key="4">
    <source>
        <dbReference type="PROSITE-ProRule" id="PRU00325"/>
    </source>
</evidence>
<evidence type="ECO:0000313" key="6">
    <source>
        <dbReference type="EMBL" id="KAL1545187.1"/>
    </source>
</evidence>
<comment type="caution">
    <text evidence="6">The sequence shown here is derived from an EMBL/GenBank/DDBJ whole genome shotgun (WGS) entry which is preliminary data.</text>
</comment>
<dbReference type="GO" id="GO:0008270">
    <property type="term" value="F:zinc ion binding"/>
    <property type="evidence" value="ECO:0007669"/>
    <property type="project" value="UniProtKB-KW"/>
</dbReference>
<sequence>MDKETMFAFVGLTLEKPSDAVERMNSCPIVDEIMDISVDDRIPNEENVFNDMDDPLMDVGTIYANMTDFRRAVKQHTIKTQFELETEKSNPDLFRGYCKAESCPWSIVARPYLSVDVTALNGRWNGQLASATALDGHNWMFPVAFRLFENACKGLENVVKAVYPWAEHRECFIHLIKKFSKRFQGPIFGHMYPAARTFCLIYHEYLMHKMYETNDRVQPFLETYHRLLWMRSKFSEDIKCDYITNNWVKDLKDLPIAELIESLRSRFMELYARKRDIGERLESHTILPIVVRHLNVLGRGDAEVTVITDRHKIIRHVVDLEQHTCSCREWQVSGKPCPHALAVITSHRNPKMEDYVHSYFSVRLFRIAYAGVSSPFPEPWLQGVTSFEKKGS</sequence>
<evidence type="ECO:0000256" key="1">
    <source>
        <dbReference type="ARBA" id="ARBA00022723"/>
    </source>
</evidence>
<organism evidence="6 7">
    <name type="scientific">Salvia divinorum</name>
    <name type="common">Maria pastora</name>
    <name type="synonym">Diviner's sage</name>
    <dbReference type="NCBI Taxonomy" id="28513"/>
    <lineage>
        <taxon>Eukaryota</taxon>
        <taxon>Viridiplantae</taxon>
        <taxon>Streptophyta</taxon>
        <taxon>Embryophyta</taxon>
        <taxon>Tracheophyta</taxon>
        <taxon>Spermatophyta</taxon>
        <taxon>Magnoliopsida</taxon>
        <taxon>eudicotyledons</taxon>
        <taxon>Gunneridae</taxon>
        <taxon>Pentapetalae</taxon>
        <taxon>asterids</taxon>
        <taxon>lamiids</taxon>
        <taxon>Lamiales</taxon>
        <taxon>Lamiaceae</taxon>
        <taxon>Nepetoideae</taxon>
        <taxon>Mentheae</taxon>
        <taxon>Salviinae</taxon>
        <taxon>Salvia</taxon>
        <taxon>Salvia subgen. Calosphace</taxon>
    </lineage>
</organism>
<gene>
    <name evidence="6" type="ORF">AAHA92_21937</name>
</gene>
<dbReference type="Pfam" id="PF04434">
    <property type="entry name" value="SWIM"/>
    <property type="match status" value="1"/>
</dbReference>
<evidence type="ECO:0000313" key="7">
    <source>
        <dbReference type="Proteomes" id="UP001567538"/>
    </source>
</evidence>
<keyword evidence="2 4" id="KW-0863">Zinc-finger</keyword>
<keyword evidence="7" id="KW-1185">Reference proteome</keyword>
<dbReference type="InterPro" id="IPR004332">
    <property type="entry name" value="Transposase_MuDR"/>
</dbReference>
<name>A0ABD1GM30_SALDI</name>
<dbReference type="PROSITE" id="PS50966">
    <property type="entry name" value="ZF_SWIM"/>
    <property type="match status" value="1"/>
</dbReference>
<feature type="domain" description="SWIM-type" evidence="5">
    <location>
        <begin position="316"/>
        <end position="348"/>
    </location>
</feature>
<protein>
    <recommendedName>
        <fullName evidence="5">SWIM-type domain-containing protein</fullName>
    </recommendedName>
</protein>
<dbReference type="InterPro" id="IPR006564">
    <property type="entry name" value="Znf_PMZ"/>
</dbReference>
<keyword evidence="3" id="KW-0862">Zinc</keyword>
<dbReference type="EMBL" id="JBEAFC010000008">
    <property type="protein sequence ID" value="KAL1545187.1"/>
    <property type="molecule type" value="Genomic_DNA"/>
</dbReference>
<dbReference type="AlphaFoldDB" id="A0ABD1GM30"/>
<accession>A0ABD1GM30</accession>
<dbReference type="Pfam" id="PF03108">
    <property type="entry name" value="DBD_Tnp_Mut"/>
    <property type="match status" value="1"/>
</dbReference>
<dbReference type="SMART" id="SM00575">
    <property type="entry name" value="ZnF_PMZ"/>
    <property type="match status" value="1"/>
</dbReference>
<proteinExistence type="predicted"/>
<evidence type="ECO:0000259" key="5">
    <source>
        <dbReference type="PROSITE" id="PS50966"/>
    </source>
</evidence>
<evidence type="ECO:0000256" key="2">
    <source>
        <dbReference type="ARBA" id="ARBA00022771"/>
    </source>
</evidence>
<reference evidence="6 7" key="1">
    <citation type="submission" date="2024-06" db="EMBL/GenBank/DDBJ databases">
        <title>A chromosome level genome sequence of Diviner's sage (Salvia divinorum).</title>
        <authorList>
            <person name="Ford S.A."/>
            <person name="Ro D.-K."/>
            <person name="Ness R.W."/>
            <person name="Phillips M.A."/>
        </authorList>
    </citation>
    <scope>NUCLEOTIDE SEQUENCE [LARGE SCALE GENOMIC DNA]</scope>
    <source>
        <strain evidence="6">SAF-2024a</strain>
        <tissue evidence="6">Leaf</tissue>
    </source>
</reference>